<dbReference type="Proteomes" id="UP000092024">
    <property type="component" value="Unassembled WGS sequence"/>
</dbReference>
<protein>
    <submittedName>
        <fullName evidence="1">Uncharacterized protein</fullName>
    </submittedName>
</protein>
<evidence type="ECO:0000313" key="2">
    <source>
        <dbReference type="Proteomes" id="UP000092024"/>
    </source>
</evidence>
<comment type="caution">
    <text evidence="1">The sequence shown here is derived from an EMBL/GenBank/DDBJ whole genome shotgun (WGS) entry which is preliminary data.</text>
</comment>
<gene>
    <name evidence="1" type="ORF">A7K91_00475</name>
</gene>
<dbReference type="EMBL" id="LYPA01000060">
    <property type="protein sequence ID" value="OBR65226.1"/>
    <property type="molecule type" value="Genomic_DNA"/>
</dbReference>
<dbReference type="AlphaFoldDB" id="A0A1A5YHS8"/>
<dbReference type="OrthoDB" id="292317at2"/>
<sequence length="125" mass="14424">MNEKQAVDKFGQVIMTELRDKAIDFFELLVEGRWKAPGLQKLQAELQELNNEQIELVRKIVVKSLDTGIHDFLFKLQEQADFENDIEIKVQGIDVIQSSDGLHGELFTKDGWFSTYSKYGESKDE</sequence>
<dbReference type="RefSeq" id="WP_068683632.1">
    <property type="nucleotide sequence ID" value="NZ_LYPA01000060.1"/>
</dbReference>
<organism evidence="1 2">
    <name type="scientific">Paenibacillus oryzae</name>
    <dbReference type="NCBI Taxonomy" id="1844972"/>
    <lineage>
        <taxon>Bacteria</taxon>
        <taxon>Bacillati</taxon>
        <taxon>Bacillota</taxon>
        <taxon>Bacilli</taxon>
        <taxon>Bacillales</taxon>
        <taxon>Paenibacillaceae</taxon>
        <taxon>Paenibacillus</taxon>
    </lineage>
</organism>
<accession>A0A1A5YHS8</accession>
<keyword evidence="2" id="KW-1185">Reference proteome</keyword>
<evidence type="ECO:0000313" key="1">
    <source>
        <dbReference type="EMBL" id="OBR65226.1"/>
    </source>
</evidence>
<name>A0A1A5YHS8_9BACL</name>
<reference evidence="1 2" key="1">
    <citation type="submission" date="2016-05" db="EMBL/GenBank/DDBJ databases">
        <title>Paenibacillus oryzae. sp. nov., isolated from the rice root.</title>
        <authorList>
            <person name="Zhang J."/>
            <person name="Zhang X."/>
        </authorList>
    </citation>
    <scope>NUCLEOTIDE SEQUENCE [LARGE SCALE GENOMIC DNA]</scope>
    <source>
        <strain evidence="1 2">1DrF-4</strain>
    </source>
</reference>
<dbReference type="STRING" id="1844972.A7K91_00475"/>
<proteinExistence type="predicted"/>